<sequence length="88" mass="9350">MRKFAGSLLIAAPNPADNIELNDSGALMFRAIDGKRSVAEIGELVAAAFGIPVDEIMDDVAEFVADLGERRIVDLFEASDAAPTSVDR</sequence>
<dbReference type="EMBL" id="JAFBBP010000001">
    <property type="protein sequence ID" value="MBM7494327.1"/>
    <property type="molecule type" value="Genomic_DNA"/>
</dbReference>
<dbReference type="InterPro" id="IPR008792">
    <property type="entry name" value="PQQD"/>
</dbReference>
<keyword evidence="2" id="KW-1185">Reference proteome</keyword>
<dbReference type="InterPro" id="IPR041881">
    <property type="entry name" value="PqqD_sf"/>
</dbReference>
<name>A0ABS2M1N9_9ACTN</name>
<comment type="caution">
    <text evidence="1">The sequence shown here is derived from an EMBL/GenBank/DDBJ whole genome shotgun (WGS) entry which is preliminary data.</text>
</comment>
<organism evidence="1 2">
    <name type="scientific">Micromonospora luteifusca</name>
    <dbReference type="NCBI Taxonomy" id="709860"/>
    <lineage>
        <taxon>Bacteria</taxon>
        <taxon>Bacillati</taxon>
        <taxon>Actinomycetota</taxon>
        <taxon>Actinomycetes</taxon>
        <taxon>Micromonosporales</taxon>
        <taxon>Micromonosporaceae</taxon>
        <taxon>Micromonospora</taxon>
    </lineage>
</organism>
<evidence type="ECO:0008006" key="3">
    <source>
        <dbReference type="Google" id="ProtNLM"/>
    </source>
</evidence>
<evidence type="ECO:0000313" key="2">
    <source>
        <dbReference type="Proteomes" id="UP000764837"/>
    </source>
</evidence>
<dbReference type="Gene3D" id="1.10.10.1150">
    <property type="entry name" value="Coenzyme PQQ synthesis protein D (PqqD)"/>
    <property type="match status" value="1"/>
</dbReference>
<accession>A0ABS2M1N9</accession>
<dbReference type="Pfam" id="PF05402">
    <property type="entry name" value="PqqD"/>
    <property type="match status" value="1"/>
</dbReference>
<gene>
    <name evidence="1" type="ORF">JOD64_005549</name>
</gene>
<evidence type="ECO:0000313" key="1">
    <source>
        <dbReference type="EMBL" id="MBM7494327.1"/>
    </source>
</evidence>
<proteinExistence type="predicted"/>
<reference evidence="1 2" key="1">
    <citation type="submission" date="2021-01" db="EMBL/GenBank/DDBJ databases">
        <title>Sequencing the genomes of 1000 actinobacteria strains.</title>
        <authorList>
            <person name="Klenk H.-P."/>
        </authorList>
    </citation>
    <scope>NUCLEOTIDE SEQUENCE [LARGE SCALE GENOMIC DNA]</scope>
    <source>
        <strain evidence="1 2">DSM 100204</strain>
    </source>
</reference>
<protein>
    <recommendedName>
        <fullName evidence="3">PqqD family protein</fullName>
    </recommendedName>
</protein>
<dbReference type="Proteomes" id="UP000764837">
    <property type="component" value="Unassembled WGS sequence"/>
</dbReference>
<dbReference type="RefSeq" id="WP_204944911.1">
    <property type="nucleotide sequence ID" value="NZ_JAFBBP010000001.1"/>
</dbReference>